<evidence type="ECO:0000313" key="3">
    <source>
        <dbReference type="EMBL" id="KAK7390201.1"/>
    </source>
</evidence>
<dbReference type="SMART" id="SM00451">
    <property type="entry name" value="ZnF_U1"/>
    <property type="match status" value="3"/>
</dbReference>
<dbReference type="GO" id="GO:0003676">
    <property type="term" value="F:nucleic acid binding"/>
    <property type="evidence" value="ECO:0007669"/>
    <property type="project" value="InterPro"/>
</dbReference>
<comment type="caution">
    <text evidence="3">The sequence shown here is derived from an EMBL/GenBank/DDBJ whole genome shotgun (WGS) entry which is preliminary data.</text>
</comment>
<accession>A0AAN9S713</accession>
<feature type="compositionally biased region" description="Polar residues" evidence="1">
    <location>
        <begin position="465"/>
        <end position="497"/>
    </location>
</feature>
<proteinExistence type="predicted"/>
<dbReference type="GO" id="GO:0008270">
    <property type="term" value="F:zinc ion binding"/>
    <property type="evidence" value="ECO:0007669"/>
    <property type="project" value="InterPro"/>
</dbReference>
<name>A0AAN9S713_PSOTE</name>
<organism evidence="3 4">
    <name type="scientific">Psophocarpus tetragonolobus</name>
    <name type="common">Winged bean</name>
    <name type="synonym">Dolichos tetragonolobus</name>
    <dbReference type="NCBI Taxonomy" id="3891"/>
    <lineage>
        <taxon>Eukaryota</taxon>
        <taxon>Viridiplantae</taxon>
        <taxon>Streptophyta</taxon>
        <taxon>Embryophyta</taxon>
        <taxon>Tracheophyta</taxon>
        <taxon>Spermatophyta</taxon>
        <taxon>Magnoliopsida</taxon>
        <taxon>eudicotyledons</taxon>
        <taxon>Gunneridae</taxon>
        <taxon>Pentapetalae</taxon>
        <taxon>rosids</taxon>
        <taxon>fabids</taxon>
        <taxon>Fabales</taxon>
        <taxon>Fabaceae</taxon>
        <taxon>Papilionoideae</taxon>
        <taxon>50 kb inversion clade</taxon>
        <taxon>NPAAA clade</taxon>
        <taxon>indigoferoid/millettioid clade</taxon>
        <taxon>Phaseoleae</taxon>
        <taxon>Psophocarpus</taxon>
    </lineage>
</organism>
<reference evidence="3 4" key="1">
    <citation type="submission" date="2024-01" db="EMBL/GenBank/DDBJ databases">
        <title>The genomes of 5 underutilized Papilionoideae crops provide insights into root nodulation and disease resistanc.</title>
        <authorList>
            <person name="Jiang F."/>
        </authorList>
    </citation>
    <scope>NUCLEOTIDE SEQUENCE [LARGE SCALE GENOMIC DNA]</scope>
    <source>
        <strain evidence="3">DUOXIRENSHENG_FW03</strain>
        <tissue evidence="3">Leaves</tissue>
    </source>
</reference>
<feature type="region of interest" description="Disordered" evidence="1">
    <location>
        <begin position="458"/>
        <end position="510"/>
    </location>
</feature>
<dbReference type="PROSITE" id="PS00028">
    <property type="entry name" value="ZINC_FINGER_C2H2_1"/>
    <property type="match status" value="1"/>
</dbReference>
<dbReference type="Pfam" id="PF12874">
    <property type="entry name" value="zf-met"/>
    <property type="match status" value="3"/>
</dbReference>
<protein>
    <recommendedName>
        <fullName evidence="2">C2H2-type domain-containing protein</fullName>
    </recommendedName>
</protein>
<dbReference type="PANTHER" id="PTHR47487">
    <property type="entry name" value="OS06G0651300 PROTEIN-RELATED"/>
    <property type="match status" value="1"/>
</dbReference>
<dbReference type="InterPro" id="IPR003604">
    <property type="entry name" value="Matrin/U1-like-C_Znf_C2H2"/>
</dbReference>
<dbReference type="SUPFAM" id="SSF57667">
    <property type="entry name" value="beta-beta-alpha zinc fingers"/>
    <property type="match status" value="3"/>
</dbReference>
<evidence type="ECO:0000259" key="2">
    <source>
        <dbReference type="PROSITE" id="PS00028"/>
    </source>
</evidence>
<dbReference type="SMART" id="SM00355">
    <property type="entry name" value="ZnF_C2H2"/>
    <property type="match status" value="3"/>
</dbReference>
<keyword evidence="4" id="KW-1185">Reference proteome</keyword>
<gene>
    <name evidence="3" type="ORF">VNO78_25500</name>
</gene>
<feature type="domain" description="C2H2-type" evidence="2">
    <location>
        <begin position="350"/>
        <end position="372"/>
    </location>
</feature>
<dbReference type="EMBL" id="JAYMYS010000006">
    <property type="protein sequence ID" value="KAK7390201.1"/>
    <property type="molecule type" value="Genomic_DNA"/>
</dbReference>
<dbReference type="Proteomes" id="UP001386955">
    <property type="component" value="Unassembled WGS sequence"/>
</dbReference>
<dbReference type="InterPro" id="IPR036236">
    <property type="entry name" value="Znf_C2H2_sf"/>
</dbReference>
<dbReference type="Gene3D" id="3.30.160.60">
    <property type="entry name" value="Classic Zinc Finger"/>
    <property type="match status" value="3"/>
</dbReference>
<dbReference type="PANTHER" id="PTHR47487:SF12">
    <property type="entry name" value="GLUTENIN, HIGH MOLECULAR WEIGHT SUBUNIT DX5-LIKE"/>
    <property type="match status" value="1"/>
</dbReference>
<evidence type="ECO:0000256" key="1">
    <source>
        <dbReference type="SAM" id="MobiDB-lite"/>
    </source>
</evidence>
<sequence length="510" mass="56505">MPSRSVCDPVADAFARRFERIQRMEAIAQKHKSYLKPINTTNIKTPSQKGMNHKIREAAKPLLKDQSKVYCDSPQMLEEHKDGTKRQNNTRGCEKLLQSGQIVTSQLNMASGVIVDSSKKEIQLPNNVEIISEVPDGKTMDNFDTRGQGLKRKKEGGIGGKYPIFNVCSEPVVIVGPGEAKSYYCKLCDIKCDLLCDYRIHVKGKKHSNKLKDARDKIFNDCSEPVVIERPEKAKYYYCNSDIKSDMLCDYQIHVEGEKEKHSNKLKDACDQQVLLGAGKQPVSGGDNKSKKLSKPVELSKPAEIVSFTCELCNFKCASQAAYLLHMKGKKHQKNHYRAALRAVGASFRCESCNVQCVSRSHYKNHVNGKRHLHRLKLARHHQYLFQEGRQTASGELLGLQTHRPPDINALTSAINSKIQQGDTNSPQVLLGKLVRTVLSKTQVPATELVAGARSTEIPAPSSMAGLSTESQLLQSQVSEITAPLESNAQPGSSISTHIDGGNSEAKQQV</sequence>
<dbReference type="InterPro" id="IPR013087">
    <property type="entry name" value="Znf_C2H2_type"/>
</dbReference>
<dbReference type="AlphaFoldDB" id="A0AAN9S713"/>
<evidence type="ECO:0000313" key="4">
    <source>
        <dbReference type="Proteomes" id="UP001386955"/>
    </source>
</evidence>